<name>A0A975BDC9_9BACT</name>
<gene>
    <name evidence="1" type="ORF">dnl_56190</name>
</gene>
<protein>
    <submittedName>
        <fullName evidence="1">Uncharacterized protein</fullName>
    </submittedName>
</protein>
<keyword evidence="2" id="KW-1185">Reference proteome</keyword>
<dbReference type="KEGG" id="dli:dnl_56190"/>
<evidence type="ECO:0000313" key="1">
    <source>
        <dbReference type="EMBL" id="QTA83223.1"/>
    </source>
</evidence>
<evidence type="ECO:0000313" key="2">
    <source>
        <dbReference type="Proteomes" id="UP000663720"/>
    </source>
</evidence>
<organism evidence="1 2">
    <name type="scientific">Desulfonema limicola</name>
    <dbReference type="NCBI Taxonomy" id="45656"/>
    <lineage>
        <taxon>Bacteria</taxon>
        <taxon>Pseudomonadati</taxon>
        <taxon>Thermodesulfobacteriota</taxon>
        <taxon>Desulfobacteria</taxon>
        <taxon>Desulfobacterales</taxon>
        <taxon>Desulfococcaceae</taxon>
        <taxon>Desulfonema</taxon>
    </lineage>
</organism>
<dbReference type="Proteomes" id="UP000663720">
    <property type="component" value="Chromosome"/>
</dbReference>
<accession>A0A975BDC9</accession>
<dbReference type="EMBL" id="CP061799">
    <property type="protein sequence ID" value="QTA83223.1"/>
    <property type="molecule type" value="Genomic_DNA"/>
</dbReference>
<proteinExistence type="predicted"/>
<dbReference type="RefSeq" id="WP_207689033.1">
    <property type="nucleotide sequence ID" value="NZ_CP061799.1"/>
</dbReference>
<sequence>MYAIEFKTKIQNGIIKIPKKYRINLKENVKVIVLAEEKKKKTYDLIENLLNSPLNIPAFKPMSRDEIYDRT</sequence>
<dbReference type="AlphaFoldDB" id="A0A975BDC9"/>
<reference evidence="1" key="1">
    <citation type="journal article" date="2021" name="Microb. Physiol.">
        <title>Proteogenomic Insights into the Physiology of Marine, Sulfate-Reducing, Filamentous Desulfonema limicola and Desulfonema magnum.</title>
        <authorList>
            <person name="Schnaars V."/>
            <person name="Wohlbrand L."/>
            <person name="Scheve S."/>
            <person name="Hinrichs C."/>
            <person name="Reinhardt R."/>
            <person name="Rabus R."/>
        </authorList>
    </citation>
    <scope>NUCLEOTIDE SEQUENCE</scope>
    <source>
        <strain evidence="1">5ac10</strain>
    </source>
</reference>